<sequence length="53" mass="6400">MAEKISNEQIAHDLAVAYIAKSWHNNEFREEYSVSIYLEKYKEFLNELNRSNY</sequence>
<name>A0A7H9EKW7_9LACO</name>
<dbReference type="Proteomes" id="UP000510886">
    <property type="component" value="Chromosome"/>
</dbReference>
<dbReference type="AlphaFoldDB" id="A0A7H9EKW7"/>
<protein>
    <submittedName>
        <fullName evidence="1">Uncharacterized protein</fullName>
    </submittedName>
</protein>
<accession>A0A7H9EKW7</accession>
<dbReference type="RefSeq" id="WP_180848493.1">
    <property type="nucleotide sequence ID" value="NZ_CP047418.1"/>
</dbReference>
<evidence type="ECO:0000313" key="2">
    <source>
        <dbReference type="Proteomes" id="UP000510886"/>
    </source>
</evidence>
<dbReference type="KEGG" id="lsw:GTO87_06040"/>
<evidence type="ECO:0000313" key="1">
    <source>
        <dbReference type="EMBL" id="QLL78201.1"/>
    </source>
</evidence>
<dbReference type="EMBL" id="CP047418">
    <property type="protein sequence ID" value="QLL78201.1"/>
    <property type="molecule type" value="Genomic_DNA"/>
</dbReference>
<reference evidence="1 2" key="1">
    <citation type="submission" date="2020-01" db="EMBL/GenBank/DDBJ databases">
        <title>Complete and circular genome sequences of six lactobacillus isolates from horses.</title>
        <authorList>
            <person name="Hassan H.M."/>
        </authorList>
    </citation>
    <scope>NUCLEOTIDE SEQUENCE [LARGE SCALE GENOMIC DNA]</scope>
    <source>
        <strain evidence="1 2">1A</strain>
    </source>
</reference>
<gene>
    <name evidence="1" type="ORF">GTO87_06040</name>
</gene>
<organism evidence="1 2">
    <name type="scientific">Ligilactobacillus saerimneri</name>
    <dbReference type="NCBI Taxonomy" id="228229"/>
    <lineage>
        <taxon>Bacteria</taxon>
        <taxon>Bacillati</taxon>
        <taxon>Bacillota</taxon>
        <taxon>Bacilli</taxon>
        <taxon>Lactobacillales</taxon>
        <taxon>Lactobacillaceae</taxon>
        <taxon>Ligilactobacillus</taxon>
    </lineage>
</organism>
<proteinExistence type="predicted"/>